<dbReference type="CDD" id="cd07557">
    <property type="entry name" value="trimeric_dUTPase"/>
    <property type="match status" value="1"/>
</dbReference>
<evidence type="ECO:0000256" key="2">
    <source>
        <dbReference type="ARBA" id="ARBA00022801"/>
    </source>
</evidence>
<evidence type="ECO:0000256" key="3">
    <source>
        <dbReference type="ARBA" id="ARBA00022842"/>
    </source>
</evidence>
<feature type="domain" description="dUTPase-like" evidence="6">
    <location>
        <begin position="129"/>
        <end position="228"/>
    </location>
</feature>
<organism evidence="7 8">
    <name type="scientific">Colobine gammaherpesvirus 1</name>
    <dbReference type="NCBI Taxonomy" id="2597325"/>
    <lineage>
        <taxon>Viruses</taxon>
        <taxon>Duplodnaviria</taxon>
        <taxon>Heunggongvirae</taxon>
        <taxon>Peploviricota</taxon>
        <taxon>Herviviricetes</taxon>
        <taxon>Herpesvirales</taxon>
        <taxon>Orthoherpesviridae</taxon>
        <taxon>Gammaherpesvirinae</taxon>
        <taxon>Rhadinovirus</taxon>
        <taxon>Rhadinovirus colobinegamma1</taxon>
    </lineage>
</organism>
<reference evidence="7" key="1">
    <citation type="journal article" date="2019" name="Emerg. Infect. Dis.">
        <title>Novel Virus Related to Kaposi's Sarcoma-Associated Herpesvirus from Colobus Monkey.</title>
        <authorList>
            <person name="Dhingra A."/>
            <person name="Ganzenmueller T."/>
            <person name="Hage E."/>
            <person name="Suarez N.M."/>
            <person name="Matz-Rensing K."/>
            <person name="Widmer D."/>
            <person name="Pohlmann S."/>
            <person name="Davison A.J."/>
            <person name="Schulz T.F."/>
            <person name="Kaul A."/>
        </authorList>
    </citation>
    <scope>NUCLEOTIDE SEQUENCE</scope>
    <source>
        <strain evidence="7">Hannover</strain>
    </source>
</reference>
<dbReference type="InterPro" id="IPR033704">
    <property type="entry name" value="dUTPase_trimeric"/>
</dbReference>
<keyword evidence="1" id="KW-0479">Metal-binding</keyword>
<evidence type="ECO:0000256" key="1">
    <source>
        <dbReference type="ARBA" id="ARBA00022723"/>
    </source>
</evidence>
<dbReference type="GO" id="GO:0046080">
    <property type="term" value="P:dUTP metabolic process"/>
    <property type="evidence" value="ECO:0007669"/>
    <property type="project" value="InterPro"/>
</dbReference>
<gene>
    <name evidence="7" type="primary">ORF54</name>
</gene>
<dbReference type="HAMAP" id="MF_04031">
    <property type="entry name" value="HSV_DUT"/>
    <property type="match status" value="1"/>
</dbReference>
<evidence type="ECO:0000256" key="5">
    <source>
        <dbReference type="SAM" id="MobiDB-lite"/>
    </source>
</evidence>
<dbReference type="GO" id="GO:0004170">
    <property type="term" value="F:dUTP diphosphatase activity"/>
    <property type="evidence" value="ECO:0007669"/>
    <property type="project" value="UniProtKB-EC"/>
</dbReference>
<dbReference type="InterPro" id="IPR036157">
    <property type="entry name" value="dUTPase-like_sf"/>
</dbReference>
<keyword evidence="8" id="KW-1185">Reference proteome</keyword>
<dbReference type="Pfam" id="PF00692">
    <property type="entry name" value="dUTPase"/>
    <property type="match status" value="1"/>
</dbReference>
<name>A0A5B8G419_9GAMA</name>
<keyword evidence="2 7" id="KW-0378">Hydrolase</keyword>
<dbReference type="InterPro" id="IPR029054">
    <property type="entry name" value="dUTPase-like"/>
</dbReference>
<evidence type="ECO:0000256" key="4">
    <source>
        <dbReference type="ARBA" id="ARBA00023080"/>
    </source>
</evidence>
<keyword evidence="3" id="KW-0460">Magnesium</keyword>
<dbReference type="SUPFAM" id="SSF51283">
    <property type="entry name" value="dUTPase-like"/>
    <property type="match status" value="2"/>
</dbReference>
<evidence type="ECO:0000313" key="8">
    <source>
        <dbReference type="Proteomes" id="UP001147731"/>
    </source>
</evidence>
<dbReference type="GO" id="GO:0046872">
    <property type="term" value="F:metal ion binding"/>
    <property type="evidence" value="ECO:0007669"/>
    <property type="project" value="UniProtKB-KW"/>
</dbReference>
<dbReference type="Proteomes" id="UP001147731">
    <property type="component" value="Segment"/>
</dbReference>
<evidence type="ECO:0000313" key="7">
    <source>
        <dbReference type="EMBL" id="QDQ69261.1"/>
    </source>
</evidence>
<dbReference type="EMBL" id="MH932584">
    <property type="protein sequence ID" value="QDQ69261.1"/>
    <property type="molecule type" value="Genomic_DNA"/>
</dbReference>
<dbReference type="EC" id="3.6.1.23" evidence="7"/>
<dbReference type="KEGG" id="vg:80540393"/>
<dbReference type="GeneID" id="80540393"/>
<dbReference type="RefSeq" id="YP_010801681.1">
    <property type="nucleotide sequence ID" value="NC_076967.1"/>
</dbReference>
<dbReference type="InterPro" id="IPR034745">
    <property type="entry name" value="HSV_DUT"/>
</dbReference>
<proteinExistence type="inferred from homology"/>
<dbReference type="Gene3D" id="2.70.40.10">
    <property type="match status" value="2"/>
</dbReference>
<evidence type="ECO:0000259" key="6">
    <source>
        <dbReference type="Pfam" id="PF00692"/>
    </source>
</evidence>
<sequence>MDTREQWGPKVEYILEPFKFQLCSQLGSNRLRLVNQLPLLVRPGEPLIVPLGLHITRVPSCAFLLTMETENPLWGHVGLIDGGFKGEVKAILINKEEFPVTLHRGELIVCISAVNFTTPDLPPVPFLSRPRYALDAGFDVSATRCLYIPPRCSKPIELRLNIAAPEVHTPHVPVALGRSGLACRGLVIDICRWKISGLCLKLHNYSKHAWVVHPGDRICQIVFIDKKQLLQGWKKFLPHIKLAPGLCFRPANVMFFEDSRNHDEDNDDEQLLLDIPETESRETSVIRGHRGLGSSGVGD</sequence>
<keyword evidence="4" id="KW-0546">Nucleotide metabolism</keyword>
<feature type="region of interest" description="Disordered" evidence="5">
    <location>
        <begin position="278"/>
        <end position="299"/>
    </location>
</feature>
<protein>
    <submittedName>
        <fullName evidence="7">Deoxyuridine triphosphatase</fullName>
        <ecNumber evidence="7">3.6.1.23</ecNumber>
    </submittedName>
</protein>
<accession>A0A5B8G419</accession>